<dbReference type="InParanoid" id="A0A0C2XLF7"/>
<dbReference type="Pfam" id="PF01205">
    <property type="entry name" value="Impact_N"/>
    <property type="match status" value="1"/>
</dbReference>
<evidence type="ECO:0000259" key="8">
    <source>
        <dbReference type="PROSITE" id="PS50908"/>
    </source>
</evidence>
<dbReference type="InterPro" id="IPR023582">
    <property type="entry name" value="Impact"/>
</dbReference>
<name>A0A0C2XLF7_AMAMK</name>
<dbReference type="SMART" id="SM00591">
    <property type="entry name" value="RWD"/>
    <property type="match status" value="1"/>
</dbReference>
<dbReference type="PANTHER" id="PTHR16301">
    <property type="entry name" value="IMPACT-RELATED"/>
    <property type="match status" value="1"/>
</dbReference>
<evidence type="ECO:0000256" key="1">
    <source>
        <dbReference type="ARBA" id="ARBA00004496"/>
    </source>
</evidence>
<evidence type="ECO:0000313" key="9">
    <source>
        <dbReference type="EMBL" id="KIL70366.1"/>
    </source>
</evidence>
<evidence type="ECO:0000256" key="3">
    <source>
        <dbReference type="ARBA" id="ARBA00022490"/>
    </source>
</evidence>
<evidence type="ECO:0000313" key="10">
    <source>
        <dbReference type="Proteomes" id="UP000054549"/>
    </source>
</evidence>
<comment type="subcellular location">
    <subcellularLocation>
        <location evidence="1">Cytoplasm</location>
    </subcellularLocation>
</comment>
<dbReference type="PANTHER" id="PTHR16301:SF24">
    <property type="entry name" value="RWD DOMAIN-CONTAINING PROTEIN"/>
    <property type="match status" value="1"/>
</dbReference>
<dbReference type="PROSITE" id="PS50908">
    <property type="entry name" value="RWD"/>
    <property type="match status" value="1"/>
</dbReference>
<dbReference type="Proteomes" id="UP000054549">
    <property type="component" value="Unassembled WGS sequence"/>
</dbReference>
<dbReference type="GO" id="GO:0005737">
    <property type="term" value="C:cytoplasm"/>
    <property type="evidence" value="ECO:0007669"/>
    <property type="project" value="UniProtKB-SubCell"/>
</dbReference>
<feature type="domain" description="RWD" evidence="8">
    <location>
        <begin position="28"/>
        <end position="154"/>
    </location>
</feature>
<dbReference type="InterPro" id="IPR006575">
    <property type="entry name" value="RWD_dom"/>
</dbReference>
<dbReference type="HOGENOM" id="CLU_045276_0_0_1"/>
<proteinExistence type="inferred from homology"/>
<evidence type="ECO:0000256" key="2">
    <source>
        <dbReference type="ARBA" id="ARBA00007665"/>
    </source>
</evidence>
<dbReference type="SUPFAM" id="SSF54211">
    <property type="entry name" value="Ribosomal protein S5 domain 2-like"/>
    <property type="match status" value="1"/>
</dbReference>
<dbReference type="Gene3D" id="3.30.230.30">
    <property type="entry name" value="Impact, N-terminal domain"/>
    <property type="match status" value="1"/>
</dbReference>
<evidence type="ECO:0000256" key="7">
    <source>
        <dbReference type="SAM" id="MobiDB-lite"/>
    </source>
</evidence>
<keyword evidence="6" id="KW-0346">Stress response</keyword>
<dbReference type="InterPro" id="IPR001498">
    <property type="entry name" value="Impact_N"/>
</dbReference>
<dbReference type="SUPFAM" id="SSF54495">
    <property type="entry name" value="UBC-like"/>
    <property type="match status" value="1"/>
</dbReference>
<dbReference type="STRING" id="946122.A0A0C2XLF7"/>
<evidence type="ECO:0000256" key="5">
    <source>
        <dbReference type="ARBA" id="ARBA00022845"/>
    </source>
</evidence>
<protein>
    <recommendedName>
        <fullName evidence="8">RWD domain-containing protein</fullName>
    </recommendedName>
</protein>
<comment type="similarity">
    <text evidence="2">Belongs to the IMPACT family.</text>
</comment>
<dbReference type="Pfam" id="PF05773">
    <property type="entry name" value="RWD"/>
    <property type="match status" value="1"/>
</dbReference>
<dbReference type="OrthoDB" id="69641at2759"/>
<dbReference type="FunCoup" id="A0A0C2XLF7">
    <property type="interactions" value="342"/>
</dbReference>
<evidence type="ECO:0000256" key="4">
    <source>
        <dbReference type="ARBA" id="ARBA00022491"/>
    </source>
</evidence>
<accession>A0A0C2XLF7</accession>
<dbReference type="GO" id="GO:0140469">
    <property type="term" value="P:GCN2-mediated signaling"/>
    <property type="evidence" value="ECO:0007669"/>
    <property type="project" value="TreeGrafter"/>
</dbReference>
<keyword evidence="5" id="KW-0810">Translation regulation</keyword>
<keyword evidence="10" id="KW-1185">Reference proteome</keyword>
<keyword evidence="4" id="KW-0678">Repressor</keyword>
<dbReference type="EMBL" id="KN818224">
    <property type="protein sequence ID" value="KIL70366.1"/>
    <property type="molecule type" value="Genomic_DNA"/>
</dbReference>
<dbReference type="Gene3D" id="3.10.110.10">
    <property type="entry name" value="Ubiquitin Conjugating Enzyme"/>
    <property type="match status" value="1"/>
</dbReference>
<dbReference type="InterPro" id="IPR020568">
    <property type="entry name" value="Ribosomal_Su5_D2-typ_SF"/>
</dbReference>
<keyword evidence="3" id="KW-0963">Cytoplasm</keyword>
<gene>
    <name evidence="9" type="ORF">M378DRAFT_619358</name>
</gene>
<reference evidence="9 10" key="1">
    <citation type="submission" date="2014-04" db="EMBL/GenBank/DDBJ databases">
        <title>Evolutionary Origins and Diversification of the Mycorrhizal Mutualists.</title>
        <authorList>
            <consortium name="DOE Joint Genome Institute"/>
            <consortium name="Mycorrhizal Genomics Consortium"/>
            <person name="Kohler A."/>
            <person name="Kuo A."/>
            <person name="Nagy L.G."/>
            <person name="Floudas D."/>
            <person name="Copeland A."/>
            <person name="Barry K.W."/>
            <person name="Cichocki N."/>
            <person name="Veneault-Fourrey C."/>
            <person name="LaButti K."/>
            <person name="Lindquist E.A."/>
            <person name="Lipzen A."/>
            <person name="Lundell T."/>
            <person name="Morin E."/>
            <person name="Murat C."/>
            <person name="Riley R."/>
            <person name="Ohm R."/>
            <person name="Sun H."/>
            <person name="Tunlid A."/>
            <person name="Henrissat B."/>
            <person name="Grigoriev I.V."/>
            <person name="Hibbett D.S."/>
            <person name="Martin F."/>
        </authorList>
    </citation>
    <scope>NUCLEOTIDE SEQUENCE [LARGE SCALE GENOMIC DNA]</scope>
    <source>
        <strain evidence="9 10">Koide BX008</strain>
    </source>
</reference>
<sequence length="345" mass="37802">MSSPPRQLSSFVAQLAGSDKPDHALIASEIEALQAIYGEEAVQLWHPPEDRTARRNSPFSDTIRYTVTLSLPYDGTPDEPITLRVLVSLPPTYPSSSPPQLQLLSKYVGNFGADSALFGAILRTYISVNGVDWSPDTVCAFDGLQNVIERCTSWYEERLSADKASELLRMDAKEDKMVESKPSVSARPGTEIGGQGDASSALDLTTGIEVFVADPIVDRKSVFVGRACRLTDPTQVPYIISMLRADKRIARAAHPTIWAYRCQVGSTLYQDNDDDGETAAGGRLGHLLQILELDDVLVIVTRYFGGIHLGPDRFKHINNAARNALEVGGFLDSDSSDPKRRGRKH</sequence>
<organism evidence="9 10">
    <name type="scientific">Amanita muscaria (strain Koide BX008)</name>
    <dbReference type="NCBI Taxonomy" id="946122"/>
    <lineage>
        <taxon>Eukaryota</taxon>
        <taxon>Fungi</taxon>
        <taxon>Dikarya</taxon>
        <taxon>Basidiomycota</taxon>
        <taxon>Agaricomycotina</taxon>
        <taxon>Agaricomycetes</taxon>
        <taxon>Agaricomycetidae</taxon>
        <taxon>Agaricales</taxon>
        <taxon>Pluteineae</taxon>
        <taxon>Amanitaceae</taxon>
        <taxon>Amanita</taxon>
    </lineage>
</organism>
<dbReference type="AlphaFoldDB" id="A0A0C2XLF7"/>
<dbReference type="InterPro" id="IPR016135">
    <property type="entry name" value="UBQ-conjugating_enzyme/RWD"/>
</dbReference>
<feature type="region of interest" description="Disordered" evidence="7">
    <location>
        <begin position="178"/>
        <end position="198"/>
    </location>
</feature>
<dbReference type="InterPro" id="IPR036956">
    <property type="entry name" value="Impact_N_sf"/>
</dbReference>
<dbReference type="GO" id="GO:0006446">
    <property type="term" value="P:regulation of translational initiation"/>
    <property type="evidence" value="ECO:0007669"/>
    <property type="project" value="TreeGrafter"/>
</dbReference>
<evidence type="ECO:0000256" key="6">
    <source>
        <dbReference type="ARBA" id="ARBA00023016"/>
    </source>
</evidence>